<evidence type="ECO:0000313" key="4">
    <source>
        <dbReference type="Proteomes" id="UP000470404"/>
    </source>
</evidence>
<keyword evidence="4" id="KW-1185">Reference proteome</keyword>
<sequence>MPLIWSGPVCAVVLIAAAVAQAGDVGIGIFRGERGMLAGSAVVGAAHVVTAVVLW</sequence>
<name>A0A1I5NGF7_9PSEU</name>
<dbReference type="EMBL" id="FOWC01000004">
    <property type="protein sequence ID" value="SFP20898.1"/>
    <property type="molecule type" value="Genomic_DNA"/>
</dbReference>
<dbReference type="EMBL" id="JAAGNC010000094">
    <property type="protein sequence ID" value="NEC57898.1"/>
    <property type="molecule type" value="Genomic_DNA"/>
</dbReference>
<evidence type="ECO:0000313" key="3">
    <source>
        <dbReference type="Proteomes" id="UP000199137"/>
    </source>
</evidence>
<dbReference type="AlphaFoldDB" id="A0A1I5NGF7"/>
<proteinExistence type="predicted"/>
<protein>
    <submittedName>
        <fullName evidence="2">Uncharacterized protein</fullName>
    </submittedName>
</protein>
<dbReference type="Proteomes" id="UP000470404">
    <property type="component" value="Unassembled WGS sequence"/>
</dbReference>
<reference evidence="2 3" key="1">
    <citation type="submission" date="2016-10" db="EMBL/GenBank/DDBJ databases">
        <authorList>
            <person name="de Groot N.N."/>
        </authorList>
    </citation>
    <scope>NUCLEOTIDE SEQUENCE [LARGE SCALE GENOMIC DNA]</scope>
    <source>
        <strain evidence="2 3">DSM 44637</strain>
    </source>
</reference>
<dbReference type="RefSeq" id="WP_161269501.1">
    <property type="nucleotide sequence ID" value="NZ_JAAGNC010000094.1"/>
</dbReference>
<organism evidence="2 3">
    <name type="scientific">Amycolatopsis rubida</name>
    <dbReference type="NCBI Taxonomy" id="112413"/>
    <lineage>
        <taxon>Bacteria</taxon>
        <taxon>Bacillati</taxon>
        <taxon>Actinomycetota</taxon>
        <taxon>Actinomycetes</taxon>
        <taxon>Pseudonocardiales</taxon>
        <taxon>Pseudonocardiaceae</taxon>
        <taxon>Amycolatopsis</taxon>
    </lineage>
</organism>
<dbReference type="STRING" id="112413.SAMN05421854_104388"/>
<evidence type="ECO:0000313" key="1">
    <source>
        <dbReference type="EMBL" id="NEC57898.1"/>
    </source>
</evidence>
<evidence type="ECO:0000313" key="2">
    <source>
        <dbReference type="EMBL" id="SFP20898.1"/>
    </source>
</evidence>
<dbReference type="Proteomes" id="UP000199137">
    <property type="component" value="Unassembled WGS sequence"/>
</dbReference>
<gene>
    <name evidence="1" type="ORF">G3I59_20420</name>
    <name evidence="2" type="ORF">SAMN05421854_104388</name>
</gene>
<accession>A0A1I5NGF7</accession>
<reference evidence="1 4" key="2">
    <citation type="submission" date="2020-01" db="EMBL/GenBank/DDBJ databases">
        <title>Insect and environment-associated Actinomycetes.</title>
        <authorList>
            <person name="Currrie C."/>
            <person name="Chevrette M."/>
            <person name="Carlson C."/>
            <person name="Stubbendieck R."/>
            <person name="Wendt-Pienkowski E."/>
        </authorList>
    </citation>
    <scope>NUCLEOTIDE SEQUENCE [LARGE SCALE GENOMIC DNA]</scope>
    <source>
        <strain evidence="1 4">SID8386</strain>
    </source>
</reference>